<organism evidence="1">
    <name type="scientific">Actinidia yellowing virus 2</name>
    <dbReference type="NCBI Taxonomy" id="2715796"/>
    <lineage>
        <taxon>Viruses</taxon>
        <taxon>Riboviria</taxon>
    </lineage>
</organism>
<accession>A0A8B6MVE5</accession>
<protein>
    <submittedName>
        <fullName evidence="1">Uncharacterized protein</fullName>
    </submittedName>
</protein>
<name>A0A8B6MVE5_9VIRU</name>
<sequence>MSSSRVLLIRTSIFRLELFHCYLRAFVIMPHCVCGRARCGSINRGRWAVRRLNGSTNRDCQRTGLVARDNDDVWWVDRDGVRLCTDIPENNSFLNNLLHQFLGKVRRTLNAHVRHRREFRVVRVYLDDQPRYPEYLFPLDNPRFPIIAEHCSGGAEHTCAESVCGH</sequence>
<proteinExistence type="predicted"/>
<dbReference type="EMBL" id="MN180071">
    <property type="protein sequence ID" value="QJD14920.1"/>
    <property type="molecule type" value="Genomic_RNA"/>
</dbReference>
<evidence type="ECO:0000313" key="1">
    <source>
        <dbReference type="EMBL" id="QJD14920.1"/>
    </source>
</evidence>
<reference evidence="1" key="1">
    <citation type="journal article" date="2021" name="Plant Dis.">
        <title>Occurrence and Distribution of Actinidia Viruses in Shaanxi Province of China.</title>
        <authorList>
            <person name="Zhao L."/>
            <person name="Cao M."/>
            <person name="Huang Q."/>
            <person name="Wang Y."/>
            <person name="Sun J."/>
            <person name="Zhang Y."/>
            <person name="Hou C."/>
            <person name="Wu Y."/>
        </authorList>
    </citation>
    <scope>NUCLEOTIDE SEQUENCE</scope>
    <source>
        <strain evidence="1">AYV2-Zhouzhi</strain>
    </source>
</reference>